<dbReference type="PROSITE" id="PS00041">
    <property type="entry name" value="HTH_ARAC_FAMILY_1"/>
    <property type="match status" value="1"/>
</dbReference>
<dbReference type="EMBL" id="CP003221">
    <property type="protein sequence ID" value="EGJ49735.1"/>
    <property type="molecule type" value="Genomic_DNA"/>
</dbReference>
<accession>F3YZN6</accession>
<dbReference type="SUPFAM" id="SSF46689">
    <property type="entry name" value="Homeodomain-like"/>
    <property type="match status" value="2"/>
</dbReference>
<dbReference type="SUPFAM" id="SSF51215">
    <property type="entry name" value="Regulatory protein AraC"/>
    <property type="match status" value="1"/>
</dbReference>
<keyword evidence="3" id="KW-0010">Activator</keyword>
<dbReference type="PROSITE" id="PS01124">
    <property type="entry name" value="HTH_ARAC_FAMILY_2"/>
    <property type="match status" value="1"/>
</dbReference>
<evidence type="ECO:0000256" key="2">
    <source>
        <dbReference type="ARBA" id="ARBA00023125"/>
    </source>
</evidence>
<dbReference type="InterPro" id="IPR018062">
    <property type="entry name" value="HTH_AraC-typ_CS"/>
</dbReference>
<evidence type="ECO:0000256" key="1">
    <source>
        <dbReference type="ARBA" id="ARBA00023015"/>
    </source>
</evidence>
<dbReference type="InterPro" id="IPR050204">
    <property type="entry name" value="AraC_XylS_family_regulators"/>
</dbReference>
<evidence type="ECO:0000256" key="3">
    <source>
        <dbReference type="ARBA" id="ARBA00023159"/>
    </source>
</evidence>
<proteinExistence type="predicted"/>
<dbReference type="InterPro" id="IPR003313">
    <property type="entry name" value="AraC-bd"/>
</dbReference>
<dbReference type="AlphaFoldDB" id="F3YZN6"/>
<feature type="domain" description="HTH araC/xylS-type" evidence="5">
    <location>
        <begin position="174"/>
        <end position="271"/>
    </location>
</feature>
<keyword evidence="2" id="KW-0238">DNA-binding</keyword>
<dbReference type="eggNOG" id="COG2207">
    <property type="taxonomic scope" value="Bacteria"/>
</dbReference>
<dbReference type="GO" id="GO:0003700">
    <property type="term" value="F:DNA-binding transcription factor activity"/>
    <property type="evidence" value="ECO:0007669"/>
    <property type="project" value="InterPro"/>
</dbReference>
<keyword evidence="1" id="KW-0805">Transcription regulation</keyword>
<protein>
    <submittedName>
        <fullName evidence="6">Transcriptional regulator, AraC family</fullName>
    </submittedName>
</protein>
<dbReference type="InterPro" id="IPR037923">
    <property type="entry name" value="HTH-like"/>
</dbReference>
<dbReference type="PRINTS" id="PR00032">
    <property type="entry name" value="HTHARAC"/>
</dbReference>
<evidence type="ECO:0000259" key="5">
    <source>
        <dbReference type="PROSITE" id="PS01124"/>
    </source>
</evidence>
<name>F3YZN6_DESAF</name>
<dbReference type="Pfam" id="PF12833">
    <property type="entry name" value="HTH_18"/>
    <property type="match status" value="1"/>
</dbReference>
<dbReference type="PANTHER" id="PTHR46796:SF2">
    <property type="entry name" value="TRANSCRIPTIONAL REGULATORY PROTEIN"/>
    <property type="match status" value="1"/>
</dbReference>
<keyword evidence="4" id="KW-0804">Transcription</keyword>
<dbReference type="RefSeq" id="WP_014259524.1">
    <property type="nucleotide sequence ID" value="NC_016629.1"/>
</dbReference>
<dbReference type="Gene3D" id="1.10.10.60">
    <property type="entry name" value="Homeodomain-like"/>
    <property type="match status" value="2"/>
</dbReference>
<reference evidence="6 7" key="1">
    <citation type="journal article" date="2011" name="J. Bacteriol.">
        <title>Genome sequence of the mercury-methylating and pleomorphic Desulfovibrio africanus Strain Walvis Bay.</title>
        <authorList>
            <person name="Brown S.D."/>
            <person name="Wall J.D."/>
            <person name="Kucken A.M."/>
            <person name="Gilmour C.C."/>
            <person name="Podar M."/>
            <person name="Brandt C.C."/>
            <person name="Teshima H."/>
            <person name="Detter J.C."/>
            <person name="Han C.S."/>
            <person name="Land M.L."/>
            <person name="Lucas S."/>
            <person name="Han J."/>
            <person name="Pennacchio L."/>
            <person name="Nolan M."/>
            <person name="Pitluck S."/>
            <person name="Woyke T."/>
            <person name="Goodwin L."/>
            <person name="Palumbo A.V."/>
            <person name="Elias D.A."/>
        </authorList>
    </citation>
    <scope>NUCLEOTIDE SEQUENCE [LARGE SCALE GENOMIC DNA]</scope>
    <source>
        <strain evidence="6 7">Walvis Bay</strain>
    </source>
</reference>
<evidence type="ECO:0000313" key="6">
    <source>
        <dbReference type="EMBL" id="EGJ49735.1"/>
    </source>
</evidence>
<dbReference type="PANTHER" id="PTHR46796">
    <property type="entry name" value="HTH-TYPE TRANSCRIPTIONAL ACTIVATOR RHAS-RELATED"/>
    <property type="match status" value="1"/>
</dbReference>
<dbReference type="KEGG" id="daf:Desaf_1397"/>
<dbReference type="STRING" id="690850.Desaf_1397"/>
<dbReference type="InterPro" id="IPR020449">
    <property type="entry name" value="Tscrpt_reg_AraC-type_HTH"/>
</dbReference>
<dbReference type="Proteomes" id="UP000007844">
    <property type="component" value="Chromosome"/>
</dbReference>
<dbReference type="SMART" id="SM00342">
    <property type="entry name" value="HTH_ARAC"/>
    <property type="match status" value="1"/>
</dbReference>
<dbReference type="InterPro" id="IPR009057">
    <property type="entry name" value="Homeodomain-like_sf"/>
</dbReference>
<organism evidence="6 7">
    <name type="scientific">Desulfocurvibacter africanus subsp. africanus str. Walvis Bay</name>
    <dbReference type="NCBI Taxonomy" id="690850"/>
    <lineage>
        <taxon>Bacteria</taxon>
        <taxon>Pseudomonadati</taxon>
        <taxon>Thermodesulfobacteriota</taxon>
        <taxon>Desulfovibrionia</taxon>
        <taxon>Desulfovibrionales</taxon>
        <taxon>Desulfovibrionaceae</taxon>
        <taxon>Desulfocurvibacter</taxon>
    </lineage>
</organism>
<evidence type="ECO:0000313" key="7">
    <source>
        <dbReference type="Proteomes" id="UP000007844"/>
    </source>
</evidence>
<dbReference type="InterPro" id="IPR018060">
    <property type="entry name" value="HTH_AraC"/>
</dbReference>
<sequence>MKPCLDVRVWRDSDVPGLEVSRILSSPHAFPKHAHEHYAIGVMEDGGAYCLEPDRDDCFVAAGEIALINPGQVHSGIPPSGVRATYRMLNVDVLWMRRLAQDLGREGYPEFTRWVVGAPRAREMLLRLTCLVAEGGELLAKESAMVAAFSLLMAGHAAMRPSLPGPGGEPEAVRRVKEHLHEHLDAKVSLEELAAETGLSRYHLLRVFKAATGMSPYAYHLQLRVEHARRLLLKGLPFVQAASEAGFSDQSHFSNTFRHFFGMTPGQYLAR</sequence>
<keyword evidence="7" id="KW-1185">Reference proteome</keyword>
<evidence type="ECO:0000256" key="4">
    <source>
        <dbReference type="ARBA" id="ARBA00023163"/>
    </source>
</evidence>
<gene>
    <name evidence="6" type="ORF">Desaf_1397</name>
</gene>
<dbReference type="HOGENOM" id="CLU_000445_88_16_7"/>
<dbReference type="Pfam" id="PF02311">
    <property type="entry name" value="AraC_binding"/>
    <property type="match status" value="1"/>
</dbReference>
<dbReference type="GO" id="GO:0043565">
    <property type="term" value="F:sequence-specific DNA binding"/>
    <property type="evidence" value="ECO:0007669"/>
    <property type="project" value="InterPro"/>
</dbReference>